<keyword evidence="2" id="KW-1185">Reference proteome</keyword>
<reference evidence="1 2" key="1">
    <citation type="submission" date="2017-05" db="EMBL/GenBank/DDBJ databases">
        <title>The Genome Sequence of Tsuchiyaea wingfieldii DSM 27421.</title>
        <authorList>
            <person name="Cuomo C."/>
            <person name="Passer A."/>
            <person name="Billmyre B."/>
            <person name="Heitman J."/>
        </authorList>
    </citation>
    <scope>NUCLEOTIDE SEQUENCE [LARGE SCALE GENOMIC DNA]</scope>
    <source>
        <strain evidence="1 2">DSM 27421</strain>
    </source>
</reference>
<proteinExistence type="predicted"/>
<comment type="caution">
    <text evidence="1">The sequence shown here is derived from an EMBL/GenBank/DDBJ whole genome shotgun (WGS) entry which is preliminary data.</text>
</comment>
<sequence length="79" mass="8644">MVIVNWGQHEVVLSKALRIHLREGGGDEVVCTQSDVADLWAALWRVNDSGPSASSLRPSGERAGVALMRTTFTFFTITK</sequence>
<dbReference type="EMBL" id="NIDF01000428">
    <property type="protein sequence ID" value="TYJ51126.1"/>
    <property type="molecule type" value="Genomic_DNA"/>
</dbReference>
<evidence type="ECO:0000313" key="2">
    <source>
        <dbReference type="Proteomes" id="UP000322245"/>
    </source>
</evidence>
<dbReference type="Proteomes" id="UP000322245">
    <property type="component" value="Unassembled WGS sequence"/>
</dbReference>
<name>A0A5D3ANA2_9TREE</name>
<accession>A0A5D3ANA2</accession>
<gene>
    <name evidence="1" type="ORF">B9479_008319</name>
</gene>
<evidence type="ECO:0000313" key="1">
    <source>
        <dbReference type="EMBL" id="TYJ51126.1"/>
    </source>
</evidence>
<feature type="non-terminal residue" evidence="1">
    <location>
        <position position="79"/>
    </location>
</feature>
<dbReference type="AlphaFoldDB" id="A0A5D3ANA2"/>
<protein>
    <submittedName>
        <fullName evidence="1">Uncharacterized protein</fullName>
    </submittedName>
</protein>
<organism evidence="1 2">
    <name type="scientific">Cryptococcus floricola</name>
    <dbReference type="NCBI Taxonomy" id="2591691"/>
    <lineage>
        <taxon>Eukaryota</taxon>
        <taxon>Fungi</taxon>
        <taxon>Dikarya</taxon>
        <taxon>Basidiomycota</taxon>
        <taxon>Agaricomycotina</taxon>
        <taxon>Tremellomycetes</taxon>
        <taxon>Tremellales</taxon>
        <taxon>Cryptococcaceae</taxon>
        <taxon>Cryptococcus</taxon>
    </lineage>
</organism>